<dbReference type="InterPro" id="IPR035901">
    <property type="entry name" value="GIY-YIG_endonuc_sf"/>
</dbReference>
<dbReference type="RefSeq" id="WP_272470618.1">
    <property type="nucleotide sequence ID" value="NZ_JAMRYU010000020.1"/>
</dbReference>
<sequence>MKEYAKNYYKNNKEKWKIYNSKEKYKDYHKNYYKKHKETYKEKYEEFSKKYEGKFIYFILNEFNKIKYIGRTSNIYRRFAFHKYELAKYNPDTDRVMYLDFTNKFTDEELADAEKYFIELYNLDLNEYCGEYDTNIAFKIGENLIFNEFKTIRDNKIKAGELYDIKDSPIFLFNYKNEKEKERLLNRKMFRAKDVLFASTIKEVNRYINLNILDEEYEIMAKRVKDNYKDWDNAINFPLRKIIYNLKHFNKISLEEKGQAINHYCNLLEEYSDDELKEILDKKEMSLYKKIKGVDEDDKN</sequence>
<dbReference type="InterPro" id="IPR000305">
    <property type="entry name" value="GIY-YIG_endonuc"/>
</dbReference>
<reference evidence="2" key="1">
    <citation type="submission" date="2022-05" db="EMBL/GenBank/DDBJ databases">
        <title>Draft genome sequence of Clostridium tertium strain CP3 isolated from Peru.</title>
        <authorList>
            <person name="Hurtado R."/>
            <person name="Lima L."/>
            <person name="Sousa T."/>
            <person name="Jaiswal A.K."/>
            <person name="Tiwari S."/>
            <person name="Maturrano L."/>
            <person name="Brenig B."/>
            <person name="Azevedo V."/>
        </authorList>
    </citation>
    <scope>NUCLEOTIDE SEQUENCE</scope>
    <source>
        <strain evidence="2">CP3</strain>
    </source>
</reference>
<comment type="caution">
    <text evidence="2">The sequence shown here is derived from an EMBL/GenBank/DDBJ whole genome shotgun (WGS) entry which is preliminary data.</text>
</comment>
<accession>A0A9X4B1C2</accession>
<organism evidence="2 3">
    <name type="scientific">Clostridium tertium</name>
    <dbReference type="NCBI Taxonomy" id="1559"/>
    <lineage>
        <taxon>Bacteria</taxon>
        <taxon>Bacillati</taxon>
        <taxon>Bacillota</taxon>
        <taxon>Clostridia</taxon>
        <taxon>Eubacteriales</taxon>
        <taxon>Clostridiaceae</taxon>
        <taxon>Clostridium</taxon>
    </lineage>
</organism>
<keyword evidence="3" id="KW-1185">Reference proteome</keyword>
<evidence type="ECO:0000259" key="1">
    <source>
        <dbReference type="PROSITE" id="PS50164"/>
    </source>
</evidence>
<evidence type="ECO:0000313" key="3">
    <source>
        <dbReference type="Proteomes" id="UP001141183"/>
    </source>
</evidence>
<dbReference type="Pfam" id="PF01541">
    <property type="entry name" value="GIY-YIG"/>
    <property type="match status" value="1"/>
</dbReference>
<feature type="domain" description="GIY-YIG" evidence="1">
    <location>
        <begin position="52"/>
        <end position="127"/>
    </location>
</feature>
<dbReference type="PROSITE" id="PS50164">
    <property type="entry name" value="GIY_YIG"/>
    <property type="match status" value="1"/>
</dbReference>
<dbReference type="EMBL" id="JAMRYU010000020">
    <property type="protein sequence ID" value="MDC4241809.1"/>
    <property type="molecule type" value="Genomic_DNA"/>
</dbReference>
<dbReference type="Proteomes" id="UP001141183">
    <property type="component" value="Unassembled WGS sequence"/>
</dbReference>
<evidence type="ECO:0000313" key="2">
    <source>
        <dbReference type="EMBL" id="MDC4241809.1"/>
    </source>
</evidence>
<protein>
    <submittedName>
        <fullName evidence="2">GIY-YIG nuclease family protein</fullName>
    </submittedName>
</protein>
<dbReference type="AlphaFoldDB" id="A0A9X4B1C2"/>
<dbReference type="SUPFAM" id="SSF82771">
    <property type="entry name" value="GIY-YIG endonuclease"/>
    <property type="match status" value="1"/>
</dbReference>
<gene>
    <name evidence="2" type="ORF">NE398_16860</name>
</gene>
<proteinExistence type="predicted"/>
<name>A0A9X4B1C2_9CLOT</name>